<dbReference type="SUPFAM" id="SSF140453">
    <property type="entry name" value="EsxAB dimer-like"/>
    <property type="match status" value="1"/>
</dbReference>
<evidence type="ECO:0000313" key="1">
    <source>
        <dbReference type="EMBL" id="AZG47170.1"/>
    </source>
</evidence>
<dbReference type="InterPro" id="IPR036689">
    <property type="entry name" value="ESAT-6-like_sf"/>
</dbReference>
<accession>A0A3G8JSM6</accession>
<dbReference type="RefSeq" id="WP_164473817.1">
    <property type="nucleotide sequence ID" value="NZ_CP033972.1"/>
</dbReference>
<evidence type="ECO:0008006" key="3">
    <source>
        <dbReference type="Google" id="ProtNLM"/>
    </source>
</evidence>
<keyword evidence="2" id="KW-1185">Reference proteome</keyword>
<reference evidence="1 2" key="1">
    <citation type="submission" date="2018-11" db="EMBL/GenBank/DDBJ databases">
        <title>Gordonia insulae sp. nov., isolated from an island soil.</title>
        <authorList>
            <person name="Kim Y.S."/>
            <person name="Kim S.B."/>
        </authorList>
    </citation>
    <scope>NUCLEOTIDE SEQUENCE [LARGE SCALE GENOMIC DNA]</scope>
    <source>
        <strain evidence="1 2">MMS17-SY073</strain>
    </source>
</reference>
<dbReference type="InterPro" id="IPR010310">
    <property type="entry name" value="T7SS_ESAT-6-like"/>
</dbReference>
<evidence type="ECO:0000313" key="2">
    <source>
        <dbReference type="Proteomes" id="UP000271469"/>
    </source>
</evidence>
<sequence length="107" mass="12023">MTDFEVDPAELIAARARITSWHGDCADQFSRFGSAVGDSISSGWAGSSGQSMAKLASRWEREHQRLADRVHRHTEELRIAHETFVQVELENAEDLRPSASDRSLRLD</sequence>
<dbReference type="Proteomes" id="UP000271469">
    <property type="component" value="Chromosome"/>
</dbReference>
<dbReference type="Pfam" id="PF06013">
    <property type="entry name" value="WXG100"/>
    <property type="match status" value="1"/>
</dbReference>
<name>A0A3G8JSM6_9ACTN</name>
<dbReference type="KEGG" id="gom:D7316_03778"/>
<proteinExistence type="predicted"/>
<organism evidence="1 2">
    <name type="scientific">Gordonia insulae</name>
    <dbReference type="NCBI Taxonomy" id="2420509"/>
    <lineage>
        <taxon>Bacteria</taxon>
        <taxon>Bacillati</taxon>
        <taxon>Actinomycetota</taxon>
        <taxon>Actinomycetes</taxon>
        <taxon>Mycobacteriales</taxon>
        <taxon>Gordoniaceae</taxon>
        <taxon>Gordonia</taxon>
    </lineage>
</organism>
<dbReference type="Gene3D" id="1.10.287.1060">
    <property type="entry name" value="ESAT-6-like"/>
    <property type="match status" value="1"/>
</dbReference>
<protein>
    <recommendedName>
        <fullName evidence="3">WXG100 family type VII secretion target</fullName>
    </recommendedName>
</protein>
<gene>
    <name evidence="1" type="ORF">D7316_03778</name>
</gene>
<dbReference type="AlphaFoldDB" id="A0A3G8JSM6"/>
<dbReference type="EMBL" id="CP033972">
    <property type="protein sequence ID" value="AZG47170.1"/>
    <property type="molecule type" value="Genomic_DNA"/>
</dbReference>